<reference evidence="2 3" key="1">
    <citation type="journal article" date="2021" name="DNA Res.">
        <title>Genome analysis of Candida subhashii reveals its hybrid nature and dual mitochondrial genome conformations.</title>
        <authorList>
            <person name="Mixao V."/>
            <person name="Hegedusova E."/>
            <person name="Saus E."/>
            <person name="Pryszcz L.P."/>
            <person name="Cillingova A."/>
            <person name="Nosek J."/>
            <person name="Gabaldon T."/>
        </authorList>
    </citation>
    <scope>NUCLEOTIDE SEQUENCE [LARGE SCALE GENOMIC DNA]</scope>
    <source>
        <strain evidence="2 3">CBS 10753</strain>
    </source>
</reference>
<sequence>MSNEDTLLQRSLIKWVNRKLEDDSIDPQTPTSNYTNIPSSINNLSRDLQDGLVLIKLINRIIYETSLACQNIDGTEENLELYYLTPIYKKPTFKIHKIEVIQDLLQFLRLSLNIDTSYIGAENIFDGDCKIIICLIWSIFLFSESKHTTKLSSISDIRNRLLEWINGILSKKSGIEVTNFARDWAIEKNPEKLVYDIISHYDEHISEGLDLSETFTYIQEALPIPDFITQEYFEHGAPDEKCMMIYFSELYQILEVDSTYEKMKILDSQRYDDVIDCIVSTYRLKTKYERKSSLTLQKITINLNKLQKDLTDFMELTDDNHIVNQFTSFLRLLEDSINGRVKSDQLNCDYSKLRGLVDNMLRIIKSWEEFGLSVKPEILYQSYPEIIQYLSVIKRDLSHLGDIEYISPNKQISIEPISTKLNQLLDLESVFLQKIVSVIYNLLNNDEGVQLGPINDQMPGVLDQPSKLECQKMFDYLFGFYDKLQFLLELIDTSNENISEMFTPGSKISKPESSANKEVYQLFRSKLLKFDKFGQEELNEVLVDSIVTGGFPKNKLNLFMKLIPNKTDSTSSTSESEFELVSCSSSNFSSFDEDVFDEIPMNLTSARNKSGKINDIYGFFEKLENGFKL</sequence>
<organism evidence="2 3">
    <name type="scientific">[Candida] subhashii</name>
    <dbReference type="NCBI Taxonomy" id="561895"/>
    <lineage>
        <taxon>Eukaryota</taxon>
        <taxon>Fungi</taxon>
        <taxon>Dikarya</taxon>
        <taxon>Ascomycota</taxon>
        <taxon>Saccharomycotina</taxon>
        <taxon>Pichiomycetes</taxon>
        <taxon>Debaryomycetaceae</taxon>
        <taxon>Spathaspora</taxon>
    </lineage>
</organism>
<dbReference type="PANTHER" id="PTHR11915">
    <property type="entry name" value="SPECTRIN/FILAMIN RELATED CYTOSKELETAL PROTEIN"/>
    <property type="match status" value="1"/>
</dbReference>
<evidence type="ECO:0000259" key="1">
    <source>
        <dbReference type="PROSITE" id="PS50021"/>
    </source>
</evidence>
<gene>
    <name evidence="2" type="ORF">J8A68_000530</name>
</gene>
<name>A0A8J5QMU9_9ASCO</name>
<dbReference type="GeneID" id="73467331"/>
<dbReference type="AlphaFoldDB" id="A0A8J5QMU9"/>
<dbReference type="SMART" id="SM00033">
    <property type="entry name" value="CH"/>
    <property type="match status" value="1"/>
</dbReference>
<dbReference type="EMBL" id="JAGSYN010000045">
    <property type="protein sequence ID" value="KAG7665907.1"/>
    <property type="molecule type" value="Genomic_DNA"/>
</dbReference>
<protein>
    <recommendedName>
        <fullName evidence="1">Calponin-homology (CH) domain-containing protein</fullName>
    </recommendedName>
</protein>
<evidence type="ECO:0000313" key="3">
    <source>
        <dbReference type="Proteomes" id="UP000694255"/>
    </source>
</evidence>
<accession>A0A8J5QMU9</accession>
<dbReference type="Proteomes" id="UP000694255">
    <property type="component" value="Unassembled WGS sequence"/>
</dbReference>
<keyword evidence="3" id="KW-1185">Reference proteome</keyword>
<feature type="domain" description="Calponin-homology (CH)" evidence="1">
    <location>
        <begin position="6"/>
        <end position="144"/>
    </location>
</feature>
<dbReference type="OrthoDB" id="10017054at2759"/>
<dbReference type="InterPro" id="IPR001715">
    <property type="entry name" value="CH_dom"/>
</dbReference>
<dbReference type="PROSITE" id="PS50021">
    <property type="entry name" value="CH"/>
    <property type="match status" value="1"/>
</dbReference>
<proteinExistence type="predicted"/>
<dbReference type="Pfam" id="PF00307">
    <property type="entry name" value="CH"/>
    <property type="match status" value="1"/>
</dbReference>
<evidence type="ECO:0000313" key="2">
    <source>
        <dbReference type="EMBL" id="KAG7665907.1"/>
    </source>
</evidence>
<comment type="caution">
    <text evidence="2">The sequence shown here is derived from an EMBL/GenBank/DDBJ whole genome shotgun (WGS) entry which is preliminary data.</text>
</comment>
<dbReference type="RefSeq" id="XP_049266139.1">
    <property type="nucleotide sequence ID" value="XM_049409374.1"/>
</dbReference>